<evidence type="ECO:0000313" key="4">
    <source>
        <dbReference type="Proteomes" id="UP001230426"/>
    </source>
</evidence>
<keyword evidence="1 3" id="KW-0238">DNA-binding</keyword>
<feature type="domain" description="HTH merR-type" evidence="2">
    <location>
        <begin position="4"/>
        <end position="71"/>
    </location>
</feature>
<protein>
    <submittedName>
        <fullName evidence="3">DNA-binding transcriptional MerR regulator</fullName>
    </submittedName>
</protein>
<dbReference type="Pfam" id="PF13411">
    <property type="entry name" value="MerR_1"/>
    <property type="match status" value="1"/>
</dbReference>
<evidence type="ECO:0000256" key="1">
    <source>
        <dbReference type="ARBA" id="ARBA00023125"/>
    </source>
</evidence>
<evidence type="ECO:0000313" key="3">
    <source>
        <dbReference type="EMBL" id="MDP9868466.1"/>
    </source>
</evidence>
<dbReference type="SUPFAM" id="SSF46955">
    <property type="entry name" value="Putative DNA-binding domain"/>
    <property type="match status" value="1"/>
</dbReference>
<dbReference type="InterPro" id="IPR000551">
    <property type="entry name" value="MerR-type_HTH_dom"/>
</dbReference>
<dbReference type="RefSeq" id="WP_306871364.1">
    <property type="nucleotide sequence ID" value="NZ_JAUSRB010000002.1"/>
</dbReference>
<dbReference type="GO" id="GO:0003677">
    <property type="term" value="F:DNA binding"/>
    <property type="evidence" value="ECO:0007669"/>
    <property type="project" value="UniProtKB-KW"/>
</dbReference>
<proteinExistence type="predicted"/>
<dbReference type="PANTHER" id="PTHR30204">
    <property type="entry name" value="REDOX-CYCLING DRUG-SENSING TRANSCRIPTIONAL ACTIVATOR SOXR"/>
    <property type="match status" value="1"/>
</dbReference>
<dbReference type="PROSITE" id="PS00552">
    <property type="entry name" value="HTH_MERR_1"/>
    <property type="match status" value="1"/>
</dbReference>
<sequence>MRELLTIGAFARAARLSPKALRLYDELGLLLPAAVDGDSGYRFYDPEQLERARLIAWLRRLGMPLTRIRRV</sequence>
<dbReference type="PROSITE" id="PS50937">
    <property type="entry name" value="HTH_MERR_2"/>
    <property type="match status" value="1"/>
</dbReference>
<evidence type="ECO:0000259" key="2">
    <source>
        <dbReference type="PROSITE" id="PS50937"/>
    </source>
</evidence>
<name>A0ABT9RGQ6_9ACTN</name>
<dbReference type="SMART" id="SM00422">
    <property type="entry name" value="HTH_MERR"/>
    <property type="match status" value="1"/>
</dbReference>
<keyword evidence="4" id="KW-1185">Reference proteome</keyword>
<gene>
    <name evidence="3" type="ORF">J2S55_007732</name>
</gene>
<reference evidence="3 4" key="1">
    <citation type="submission" date="2023-07" db="EMBL/GenBank/DDBJ databases">
        <title>Sequencing the genomes of 1000 actinobacteria strains.</title>
        <authorList>
            <person name="Klenk H.-P."/>
        </authorList>
    </citation>
    <scope>NUCLEOTIDE SEQUENCE [LARGE SCALE GENOMIC DNA]</scope>
    <source>
        <strain evidence="3 4">DSM 44109</strain>
    </source>
</reference>
<dbReference type="InterPro" id="IPR047057">
    <property type="entry name" value="MerR_fam"/>
</dbReference>
<comment type="caution">
    <text evidence="3">The sequence shown here is derived from an EMBL/GenBank/DDBJ whole genome shotgun (WGS) entry which is preliminary data.</text>
</comment>
<dbReference type="EMBL" id="JAUSRB010000002">
    <property type="protein sequence ID" value="MDP9868466.1"/>
    <property type="molecule type" value="Genomic_DNA"/>
</dbReference>
<dbReference type="Gene3D" id="1.10.1660.10">
    <property type="match status" value="1"/>
</dbReference>
<organism evidence="3 4">
    <name type="scientific">Streptosporangium brasiliense</name>
    <dbReference type="NCBI Taxonomy" id="47480"/>
    <lineage>
        <taxon>Bacteria</taxon>
        <taxon>Bacillati</taxon>
        <taxon>Actinomycetota</taxon>
        <taxon>Actinomycetes</taxon>
        <taxon>Streptosporangiales</taxon>
        <taxon>Streptosporangiaceae</taxon>
        <taxon>Streptosporangium</taxon>
    </lineage>
</organism>
<dbReference type="PANTHER" id="PTHR30204:SF97">
    <property type="entry name" value="MERR FAMILY REGULATORY PROTEIN"/>
    <property type="match status" value="1"/>
</dbReference>
<accession>A0ABT9RGQ6</accession>
<dbReference type="InterPro" id="IPR009061">
    <property type="entry name" value="DNA-bd_dom_put_sf"/>
</dbReference>
<dbReference type="Proteomes" id="UP001230426">
    <property type="component" value="Unassembled WGS sequence"/>
</dbReference>